<dbReference type="OrthoDB" id="20872at2759"/>
<keyword evidence="2" id="KW-0040">ANK repeat</keyword>
<dbReference type="PRINTS" id="PR01415">
    <property type="entry name" value="ANKYRIN"/>
</dbReference>
<reference evidence="4 5" key="1">
    <citation type="journal article" date="2021" name="Nat. Commun.">
        <title>Genetic determinants of endophytism in the Arabidopsis root mycobiome.</title>
        <authorList>
            <person name="Mesny F."/>
            <person name="Miyauchi S."/>
            <person name="Thiergart T."/>
            <person name="Pickel B."/>
            <person name="Atanasova L."/>
            <person name="Karlsson M."/>
            <person name="Huettel B."/>
            <person name="Barry K.W."/>
            <person name="Haridas S."/>
            <person name="Chen C."/>
            <person name="Bauer D."/>
            <person name="Andreopoulos W."/>
            <person name="Pangilinan J."/>
            <person name="LaButti K."/>
            <person name="Riley R."/>
            <person name="Lipzen A."/>
            <person name="Clum A."/>
            <person name="Drula E."/>
            <person name="Henrissat B."/>
            <person name="Kohler A."/>
            <person name="Grigoriev I.V."/>
            <person name="Martin F.M."/>
            <person name="Hacquard S."/>
        </authorList>
    </citation>
    <scope>NUCLEOTIDE SEQUENCE [LARGE SCALE GENOMIC DNA]</scope>
    <source>
        <strain evidence="4 5">MPI-CAGE-CH-0241</strain>
    </source>
</reference>
<dbReference type="SUPFAM" id="SSF48403">
    <property type="entry name" value="Ankyrin repeat"/>
    <property type="match status" value="2"/>
</dbReference>
<evidence type="ECO:0000313" key="4">
    <source>
        <dbReference type="EMBL" id="KAH6867370.1"/>
    </source>
</evidence>
<dbReference type="Pfam" id="PF12796">
    <property type="entry name" value="Ank_2"/>
    <property type="match status" value="3"/>
</dbReference>
<dbReference type="InterPro" id="IPR036770">
    <property type="entry name" value="Ankyrin_rpt-contain_sf"/>
</dbReference>
<accession>A0A9P8VQU7</accession>
<dbReference type="PROSITE" id="PS50297">
    <property type="entry name" value="ANK_REP_REGION"/>
    <property type="match status" value="2"/>
</dbReference>
<dbReference type="EMBL" id="JAGPYM010000106">
    <property type="protein sequence ID" value="KAH6867370.1"/>
    <property type="molecule type" value="Genomic_DNA"/>
</dbReference>
<dbReference type="InterPro" id="IPR002110">
    <property type="entry name" value="Ankyrin_rpt"/>
</dbReference>
<dbReference type="PANTHER" id="PTHR10039:SF16">
    <property type="entry name" value="GPI INOSITOL-DEACYLASE"/>
    <property type="match status" value="1"/>
</dbReference>
<organism evidence="4 5">
    <name type="scientific">Thelonectria olida</name>
    <dbReference type="NCBI Taxonomy" id="1576542"/>
    <lineage>
        <taxon>Eukaryota</taxon>
        <taxon>Fungi</taxon>
        <taxon>Dikarya</taxon>
        <taxon>Ascomycota</taxon>
        <taxon>Pezizomycotina</taxon>
        <taxon>Sordariomycetes</taxon>
        <taxon>Hypocreomycetidae</taxon>
        <taxon>Hypocreales</taxon>
        <taxon>Nectriaceae</taxon>
        <taxon>Thelonectria</taxon>
    </lineage>
</organism>
<gene>
    <name evidence="4" type="ORF">B0T10DRAFT_534264</name>
</gene>
<dbReference type="Gene3D" id="3.40.50.300">
    <property type="entry name" value="P-loop containing nucleotide triphosphate hydrolases"/>
    <property type="match status" value="1"/>
</dbReference>
<dbReference type="InterPro" id="IPR027417">
    <property type="entry name" value="P-loop_NTPase"/>
</dbReference>
<feature type="repeat" description="ANK" evidence="2">
    <location>
        <begin position="1052"/>
        <end position="1085"/>
    </location>
</feature>
<dbReference type="SMART" id="SM00248">
    <property type="entry name" value="ANK"/>
    <property type="match status" value="10"/>
</dbReference>
<evidence type="ECO:0000256" key="1">
    <source>
        <dbReference type="ARBA" id="ARBA00022737"/>
    </source>
</evidence>
<evidence type="ECO:0000256" key="2">
    <source>
        <dbReference type="PROSITE-ProRule" id="PRU00023"/>
    </source>
</evidence>
<dbReference type="Pfam" id="PF00023">
    <property type="entry name" value="Ank"/>
    <property type="match status" value="2"/>
</dbReference>
<dbReference type="SUPFAM" id="SSF52540">
    <property type="entry name" value="P-loop containing nucleoside triphosphate hydrolases"/>
    <property type="match status" value="1"/>
</dbReference>
<feature type="domain" description="Nephrocystin 3-like N-terminal" evidence="3">
    <location>
        <begin position="194"/>
        <end position="364"/>
    </location>
</feature>
<feature type="repeat" description="ANK" evidence="2">
    <location>
        <begin position="792"/>
        <end position="824"/>
    </location>
</feature>
<dbReference type="Proteomes" id="UP000777438">
    <property type="component" value="Unassembled WGS sequence"/>
</dbReference>
<name>A0A9P8VQU7_9HYPO</name>
<comment type="caution">
    <text evidence="4">The sequence shown here is derived from an EMBL/GenBank/DDBJ whole genome shotgun (WGS) entry which is preliminary data.</text>
</comment>
<proteinExistence type="predicted"/>
<keyword evidence="5" id="KW-1185">Reference proteome</keyword>
<evidence type="ECO:0000259" key="3">
    <source>
        <dbReference type="Pfam" id="PF24883"/>
    </source>
</evidence>
<dbReference type="AlphaFoldDB" id="A0A9P8VQU7"/>
<feature type="repeat" description="ANK" evidence="2">
    <location>
        <begin position="728"/>
        <end position="760"/>
    </location>
</feature>
<evidence type="ECO:0000313" key="5">
    <source>
        <dbReference type="Proteomes" id="UP000777438"/>
    </source>
</evidence>
<dbReference type="PROSITE" id="PS50088">
    <property type="entry name" value="ANK_REPEAT"/>
    <property type="match status" value="3"/>
</dbReference>
<dbReference type="Gene3D" id="1.25.40.20">
    <property type="entry name" value="Ankyrin repeat-containing domain"/>
    <property type="match status" value="3"/>
</dbReference>
<keyword evidence="1" id="KW-0677">Repeat</keyword>
<dbReference type="InterPro" id="IPR056884">
    <property type="entry name" value="NPHP3-like_N"/>
</dbReference>
<protein>
    <submittedName>
        <fullName evidence="4">Ankyrin repeat-containing domain protein</fullName>
    </submittedName>
</protein>
<dbReference type="PANTHER" id="PTHR10039">
    <property type="entry name" value="AMELOGENIN"/>
    <property type="match status" value="1"/>
</dbReference>
<sequence>MSGFEVVGAVVAAGQLIEQGLKIGILVKSIHDQIQDAPEEIQQRLERLESLRVIVQRIRDAPSLQTVEAERILTRCDGYARSLCSSLEAIGFETKDSLGKKTWRAVCGLYQEKEILKLFETLDQEQGLVIREASHTMEETLRGGFSLIEAKLGAIEETTDFSPDSTKCLKALFTTDPSDDRAALRTAKGDIVAGTCDWVTQRNEFDQWQASEGGLLWISGGPGMGKTMLSIYLTEHLEGRLHRKTHEPRDILIYFFCDLKDNKRNNAISIIRGLLFQLVEHNAQLLEHLLVTYKIQGDQLFQEGAFEALWKIFLKIVNDPNISCVSCIIDGLDECEPASLECLLAKIKLIPQHTSKLRIILMSREHPKCIETSLGQFPRIRLDPDAKAEVSSGLEQYISTRVADLARDGNYPAKLTSYVKETLREHSKGKYLWVSFVIKDLSIIEVSDVEAHLDQLPQGLDAYYERMLQQVEPNKQTLVCSILRWCTFAARPLELEELGDALGIQQSKSLSREEILRGNLACCGHFVALSEMQRTLSWTTSTLTAPNLHTNPACSSITVVGLVHQSAYDFLTQRLQALHANIPWFSFCDVEQEQAQLASLCLEYFANKCFKNQNLWKLRRSPIGTFPGSGFLDYAAEVWPQHFRLSGPQGTTILDDHAEFFCAKSPVLDIWLSYMEIDVDGPGTLFHVAAKYGLCILMRELLGKQRERRWKRIFDSSRRSPIHALDRHGNTPLHQAANSGELPIVKMLVKNKARLDAKNNVNQTSLFLASSGDFRKVAEYLLKSGADVNGGKGSTPLSIAIFYEHSEMVKVLLEWNANPFIADEFRSSPLLDAMEARNESMLRDLLSHCTGSQVRKLTDNGGRGALHVAAQHKNLPAMRILLDQSWCLDVNQRDNQGMTPLHLAATQILLEQPGINPNLPDHRGDTPLMVAIHLGHTKIVKLMAKDWSVPLPEPSPDRPSGAIHMAACNHDRWTALRLLNFMVRHLKVDSNLRTFKEAHYDAQEHQHYGPSTLNSCHETALSIAIREGRPEVIEFFLKECKIDPKDSCRSCDGALPLHVAAESNHAFIVKLLAREWSADVNGRDNLQQTPLHSLFKRPLDFEHNHSRRQRTIKALLEVGVQVSAKDSSGCTARDILVSAEGSKSSDGVRMFDELVRLHSRKDVEE</sequence>
<dbReference type="Pfam" id="PF24883">
    <property type="entry name" value="NPHP3_N"/>
    <property type="match status" value="1"/>
</dbReference>